<comment type="pathway">
    <text evidence="1">Cell wall biogenesis; peptidoglycan recycling.</text>
</comment>
<dbReference type="PANTHER" id="PTHR30605">
    <property type="entry name" value="ANHYDRO-N-ACETYLMURAMIC ACID KINASE"/>
    <property type="match status" value="1"/>
</dbReference>
<dbReference type="GO" id="GO:0097175">
    <property type="term" value="P:1,6-anhydro-N-acetyl-beta-muramic acid catabolic process"/>
    <property type="evidence" value="ECO:0007669"/>
    <property type="project" value="UniProtKB-UniRule"/>
</dbReference>
<dbReference type="Pfam" id="PF03702">
    <property type="entry name" value="AnmK"/>
    <property type="match status" value="1"/>
</dbReference>
<dbReference type="EMBL" id="VYXP01000006">
    <property type="protein sequence ID" value="KAA9130984.1"/>
    <property type="molecule type" value="Genomic_DNA"/>
</dbReference>
<dbReference type="UniPathway" id="UPA00343"/>
<dbReference type="EC" id="2.7.1.170" evidence="1"/>
<dbReference type="PANTHER" id="PTHR30605:SF0">
    <property type="entry name" value="ANHYDRO-N-ACETYLMURAMIC ACID KINASE"/>
    <property type="match status" value="1"/>
</dbReference>
<dbReference type="InterPro" id="IPR043129">
    <property type="entry name" value="ATPase_NBD"/>
</dbReference>
<organism evidence="2 3">
    <name type="scientific">Marinihelvus fidelis</name>
    <dbReference type="NCBI Taxonomy" id="2613842"/>
    <lineage>
        <taxon>Bacteria</taxon>
        <taxon>Pseudomonadati</taxon>
        <taxon>Pseudomonadota</taxon>
        <taxon>Gammaproteobacteria</taxon>
        <taxon>Chromatiales</taxon>
        <taxon>Wenzhouxiangellaceae</taxon>
        <taxon>Marinihelvus</taxon>
    </lineage>
</organism>
<name>A0A5N0T927_9GAMM</name>
<proteinExistence type="inferred from homology"/>
<dbReference type="AlphaFoldDB" id="A0A5N0T927"/>
<keyword evidence="3" id="KW-1185">Reference proteome</keyword>
<keyword evidence="1 2" id="KW-0808">Transferase</keyword>
<dbReference type="UniPathway" id="UPA00544"/>
<dbReference type="Gene3D" id="3.30.420.40">
    <property type="match status" value="2"/>
</dbReference>
<keyword evidence="1" id="KW-0119">Carbohydrate metabolism</keyword>
<dbReference type="GO" id="GO:0009254">
    <property type="term" value="P:peptidoglycan turnover"/>
    <property type="evidence" value="ECO:0007669"/>
    <property type="project" value="UniProtKB-UniRule"/>
</dbReference>
<evidence type="ECO:0000313" key="2">
    <source>
        <dbReference type="EMBL" id="KAA9130984.1"/>
    </source>
</evidence>
<protein>
    <recommendedName>
        <fullName evidence="1">Anhydro-N-acetylmuramic acid kinase</fullName>
        <ecNumber evidence="1">2.7.1.170</ecNumber>
    </recommendedName>
    <alternativeName>
        <fullName evidence="1">AnhMurNAc kinase</fullName>
    </alternativeName>
</protein>
<comment type="catalytic activity">
    <reaction evidence="1">
        <text>1,6-anhydro-N-acetyl-beta-muramate + ATP + H2O = N-acetyl-D-muramate 6-phosphate + ADP + H(+)</text>
        <dbReference type="Rhea" id="RHEA:24952"/>
        <dbReference type="ChEBI" id="CHEBI:15377"/>
        <dbReference type="ChEBI" id="CHEBI:15378"/>
        <dbReference type="ChEBI" id="CHEBI:30616"/>
        <dbReference type="ChEBI" id="CHEBI:58690"/>
        <dbReference type="ChEBI" id="CHEBI:58722"/>
        <dbReference type="ChEBI" id="CHEBI:456216"/>
        <dbReference type="EC" id="2.7.1.170"/>
    </reaction>
</comment>
<dbReference type="InterPro" id="IPR005338">
    <property type="entry name" value="Anhydro_N_Ac-Mur_kinase"/>
</dbReference>
<feature type="binding site" evidence="1">
    <location>
        <begin position="4"/>
        <end position="11"/>
    </location>
    <ligand>
        <name>ATP</name>
        <dbReference type="ChEBI" id="CHEBI:30616"/>
    </ligand>
</feature>
<dbReference type="GO" id="GO:0016301">
    <property type="term" value="F:kinase activity"/>
    <property type="evidence" value="ECO:0007669"/>
    <property type="project" value="UniProtKB-KW"/>
</dbReference>
<dbReference type="GO" id="GO:0016773">
    <property type="term" value="F:phosphotransferase activity, alcohol group as acceptor"/>
    <property type="evidence" value="ECO:0007669"/>
    <property type="project" value="UniProtKB-UniRule"/>
</dbReference>
<sequence length="363" mass="38558">MISGTSRDGVDAVIADFETGKPELLNASCTPYPDALRERLDRFMAAGKPDLSDPECGDLDIKFGHFFARIANDLIQATGLESRDIRGIGSHGQTAWHAPDDEPPMSLQLGRGNVIANVTRVPTVTNFRTADLLAGGQGAPLAPLLHRELFASDDETRAVLNLGGIANLTLLAPGEPVRGWDTGPASCLLDLWIHRHRGRAYDDGGAWGASGTVLPGLLASMLEEPYFHLPAPKSTGLELFNADWLQKQLVQADATSATAVDIQATLAELTANTVTDSLRLAGGASELLVCGGGVHNVDLMRRMAALLGNTPVRSTAERGAHPDWVEANLFAWLARERLANRKVDTTGITGANAPVLLGDIATP</sequence>
<comment type="similarity">
    <text evidence="1">Belongs to the anhydro-N-acetylmuramic acid kinase family.</text>
</comment>
<reference evidence="2 3" key="1">
    <citation type="submission" date="2019-09" db="EMBL/GenBank/DDBJ databases">
        <title>Wenzhouxiangella sp. Genome sequencing and assembly.</title>
        <authorList>
            <person name="Zhang R."/>
        </authorList>
    </citation>
    <scope>NUCLEOTIDE SEQUENCE [LARGE SCALE GENOMIC DNA]</scope>
    <source>
        <strain evidence="2 3">W260</strain>
    </source>
</reference>
<accession>A0A5N0T927</accession>
<comment type="pathway">
    <text evidence="1">Amino-sugar metabolism; 1,6-anhydro-N-acetylmuramate degradation.</text>
</comment>
<dbReference type="GO" id="GO:0006040">
    <property type="term" value="P:amino sugar metabolic process"/>
    <property type="evidence" value="ECO:0007669"/>
    <property type="project" value="InterPro"/>
</dbReference>
<gene>
    <name evidence="1" type="primary">anmK</name>
    <name evidence="2" type="ORF">F3N42_11585</name>
</gene>
<comment type="caution">
    <text evidence="2">The sequence shown here is derived from an EMBL/GenBank/DDBJ whole genome shotgun (WGS) entry which is preliminary data.</text>
</comment>
<dbReference type="CDD" id="cd24050">
    <property type="entry name" value="ASKHA_NBD_ANMK"/>
    <property type="match status" value="1"/>
</dbReference>
<keyword evidence="1 2" id="KW-0418">Kinase</keyword>
<evidence type="ECO:0000256" key="1">
    <source>
        <dbReference type="HAMAP-Rule" id="MF_01270"/>
    </source>
</evidence>
<keyword evidence="1" id="KW-0067">ATP-binding</keyword>
<dbReference type="NCBIfam" id="NF007139">
    <property type="entry name" value="PRK09585.1-3"/>
    <property type="match status" value="1"/>
</dbReference>
<evidence type="ECO:0000313" key="3">
    <source>
        <dbReference type="Proteomes" id="UP000325372"/>
    </source>
</evidence>
<dbReference type="Proteomes" id="UP000325372">
    <property type="component" value="Unassembled WGS sequence"/>
</dbReference>
<dbReference type="HAMAP" id="MF_01270">
    <property type="entry name" value="AnhMurNAc_kinase"/>
    <property type="match status" value="1"/>
</dbReference>
<dbReference type="GO" id="GO:0005524">
    <property type="term" value="F:ATP binding"/>
    <property type="evidence" value="ECO:0007669"/>
    <property type="project" value="UniProtKB-UniRule"/>
</dbReference>
<keyword evidence="1" id="KW-0547">Nucleotide-binding</keyword>
<dbReference type="SUPFAM" id="SSF53067">
    <property type="entry name" value="Actin-like ATPase domain"/>
    <property type="match status" value="1"/>
</dbReference>
<comment type="function">
    <text evidence="1">Catalyzes the specific phosphorylation of 1,6-anhydro-N-acetylmuramic acid (anhMurNAc) with the simultaneous cleavage of the 1,6-anhydro ring, generating MurNAc-6-P. Is required for the utilization of anhMurNAc either imported from the medium or derived from its own cell wall murein, and thus plays a role in cell wall recycling.</text>
</comment>